<gene>
    <name evidence="1" type="ORF">A9Q84_18595</name>
</gene>
<proteinExistence type="predicted"/>
<organism evidence="1 2">
    <name type="scientific">Halobacteriovorax marinus</name>
    <dbReference type="NCBI Taxonomy" id="97084"/>
    <lineage>
        <taxon>Bacteria</taxon>
        <taxon>Pseudomonadati</taxon>
        <taxon>Bdellovibrionota</taxon>
        <taxon>Bacteriovoracia</taxon>
        <taxon>Bacteriovoracales</taxon>
        <taxon>Halobacteriovoraceae</taxon>
        <taxon>Halobacteriovorax</taxon>
    </lineage>
</organism>
<evidence type="ECO:0000313" key="1">
    <source>
        <dbReference type="EMBL" id="OUR93483.1"/>
    </source>
</evidence>
<accession>A0A1Y5F2M9</accession>
<dbReference type="AlphaFoldDB" id="A0A1Y5F2M9"/>
<dbReference type="Proteomes" id="UP000196531">
    <property type="component" value="Unassembled WGS sequence"/>
</dbReference>
<protein>
    <recommendedName>
        <fullName evidence="3">Serine protease</fullName>
    </recommendedName>
</protein>
<dbReference type="SUPFAM" id="SSF50494">
    <property type="entry name" value="Trypsin-like serine proteases"/>
    <property type="match status" value="1"/>
</dbReference>
<comment type="caution">
    <text evidence="1">The sequence shown here is derived from an EMBL/GenBank/DDBJ whole genome shotgun (WGS) entry which is preliminary data.</text>
</comment>
<dbReference type="Gene3D" id="2.40.10.10">
    <property type="entry name" value="Trypsin-like serine proteases"/>
    <property type="match status" value="2"/>
</dbReference>
<dbReference type="EMBL" id="MAAO01000015">
    <property type="protein sequence ID" value="OUR93483.1"/>
    <property type="molecule type" value="Genomic_DNA"/>
</dbReference>
<dbReference type="InterPro" id="IPR043504">
    <property type="entry name" value="Peptidase_S1_PA_chymotrypsin"/>
</dbReference>
<reference evidence="2" key="1">
    <citation type="journal article" date="2017" name="Proc. Natl. Acad. Sci. U.S.A.">
        <title>Simulation of Deepwater Horizon oil plume reveals substrate specialization within a complex community of hydrocarbon-degraders.</title>
        <authorList>
            <person name="Hu P."/>
            <person name="Dubinsky E.A."/>
            <person name="Probst A.J."/>
            <person name="Wang J."/>
            <person name="Sieber C.M.K."/>
            <person name="Tom L.M."/>
            <person name="Gardinali P."/>
            <person name="Banfield J.F."/>
            <person name="Atlas R.M."/>
            <person name="Andersen G.L."/>
        </authorList>
    </citation>
    <scope>NUCLEOTIDE SEQUENCE [LARGE SCALE GENOMIC DNA]</scope>
</reference>
<dbReference type="Pfam" id="PF13365">
    <property type="entry name" value="Trypsin_2"/>
    <property type="match status" value="1"/>
</dbReference>
<name>A0A1Y5F2M9_9BACT</name>
<dbReference type="InterPro" id="IPR009003">
    <property type="entry name" value="Peptidase_S1_PA"/>
</dbReference>
<evidence type="ECO:0008006" key="3">
    <source>
        <dbReference type="Google" id="ProtNLM"/>
    </source>
</evidence>
<evidence type="ECO:0000313" key="2">
    <source>
        <dbReference type="Proteomes" id="UP000196531"/>
    </source>
</evidence>
<sequence length="284" mass="32088">MIKILSSLLLISNIHASISGSDDRHEILDAPLDIQELSKSIAALIPKKVVEKLPDGKFKLLGLNYVEKLNFCSDARFVQKQRLIANCSAFLIDENKIGTAGHCIDDEMNFSINDYYVVFDYQVTDRDNSEFILDKNQVYEIEETIQRVFNFPSDKDVAVLKLKRSVKNRKPLKLASKRIRNGSPLYILGFPFGLPMKYQDNGYVTGEEAMHGGVDSFTHNLDTFSVNSGSAIFSSETNEIVGILVRGSGANYEEREEEKCNDWGGLVRKRDHFGEGNYIDLLKF</sequence>